<comment type="function">
    <text evidence="4">Involved in the third step of the chorismate pathway, which leads to the biosynthesis of aromatic amino acids. Catalyzes the cis-dehydration of 3-dehydroquinate (DHQ) and introduces the first double bond of the aromatic ring to yield 3-dehydroshikimate.</text>
</comment>
<dbReference type="Proteomes" id="UP000294299">
    <property type="component" value="Chromosome NFRAN"/>
</dbReference>
<sequence length="241" mass="27347">MSKVRKICVSIPMIDDQNKETNELELPLYEIEKAIQKGADLIECRFDFVKNFGKIDNYLNLLSKYKNQSVYTLRPENEGGKFGKDEHHRIALLRKLMDAKPLFVDVEYNLVSNNDKVADMVENSDVRTLISWHDFAKTPSLEELIRLVTEMSVYSPYIKIVTTAKTIDDSITMLKLYQCINTNINLIAFSMGELGIISRILCSVTGNAPFTYASLGAAVAPGQLSIDQMIIFKELFDSKLM</sequence>
<dbReference type="Gene3D" id="3.20.20.70">
    <property type="entry name" value="Aldolase class I"/>
    <property type="match status" value="1"/>
</dbReference>
<keyword evidence="4" id="KW-0057">Aromatic amino acid biosynthesis</keyword>
<evidence type="ECO:0000313" key="5">
    <source>
        <dbReference type="EMBL" id="VFJ12444.1"/>
    </source>
</evidence>
<keyword evidence="4" id="KW-0028">Amino-acid biosynthesis</keyword>
<organism evidence="5 6">
    <name type="scientific">Candidatus Nitrosocosmicus franklandianus</name>
    <dbReference type="NCBI Taxonomy" id="1798806"/>
    <lineage>
        <taxon>Archaea</taxon>
        <taxon>Nitrososphaerota</taxon>
        <taxon>Nitrososphaeria</taxon>
        <taxon>Nitrososphaerales</taxon>
        <taxon>Nitrososphaeraceae</taxon>
        <taxon>Candidatus Nitrosocosmicus</taxon>
    </lineage>
</organism>
<comment type="catalytic activity">
    <reaction evidence="1 4">
        <text>3-dehydroquinate = 3-dehydroshikimate + H2O</text>
        <dbReference type="Rhea" id="RHEA:21096"/>
        <dbReference type="ChEBI" id="CHEBI:15377"/>
        <dbReference type="ChEBI" id="CHEBI:16630"/>
        <dbReference type="ChEBI" id="CHEBI:32364"/>
        <dbReference type="EC" id="4.2.1.10"/>
    </reaction>
</comment>
<evidence type="ECO:0000256" key="3">
    <source>
        <dbReference type="ARBA" id="ARBA00023270"/>
    </source>
</evidence>
<dbReference type="GeneID" id="39419715"/>
<dbReference type="GO" id="GO:0046279">
    <property type="term" value="P:3,4-dihydroxybenzoate biosynthetic process"/>
    <property type="evidence" value="ECO:0007669"/>
    <property type="project" value="TreeGrafter"/>
</dbReference>
<keyword evidence="6" id="KW-1185">Reference proteome</keyword>
<dbReference type="NCBIfam" id="TIGR01093">
    <property type="entry name" value="aroD"/>
    <property type="match status" value="1"/>
</dbReference>
<dbReference type="InterPro" id="IPR050146">
    <property type="entry name" value="Type-I_3-dehydroquinase"/>
</dbReference>
<dbReference type="GO" id="GO:0008652">
    <property type="term" value="P:amino acid biosynthetic process"/>
    <property type="evidence" value="ECO:0007669"/>
    <property type="project" value="UniProtKB-KW"/>
</dbReference>
<dbReference type="GO" id="GO:0009073">
    <property type="term" value="P:aromatic amino acid family biosynthetic process"/>
    <property type="evidence" value="ECO:0007669"/>
    <property type="project" value="UniProtKB-KW"/>
</dbReference>
<dbReference type="EC" id="4.2.1.10" evidence="4"/>
<dbReference type="HAMAP" id="MF_00214">
    <property type="entry name" value="AroD"/>
    <property type="match status" value="1"/>
</dbReference>
<feature type="binding site" evidence="4">
    <location>
        <position position="223"/>
    </location>
    <ligand>
        <name>3-dehydroquinate</name>
        <dbReference type="ChEBI" id="CHEBI:32364"/>
    </ligand>
</feature>
<dbReference type="PANTHER" id="PTHR43699">
    <property type="entry name" value="3-DEHYDROQUINATE DEHYDRATASE"/>
    <property type="match status" value="1"/>
</dbReference>
<gene>
    <name evidence="4 5" type="primary">aroD</name>
    <name evidence="5" type="ORF">NFRAN_0123</name>
</gene>
<dbReference type="SUPFAM" id="SSF51569">
    <property type="entry name" value="Aldolase"/>
    <property type="match status" value="1"/>
</dbReference>
<feature type="active site" description="Proton donor/acceptor" evidence="4">
    <location>
        <position position="133"/>
    </location>
</feature>
<dbReference type="InterPro" id="IPR013785">
    <property type="entry name" value="Aldolase_TIM"/>
</dbReference>
<feature type="binding site" evidence="4">
    <location>
        <position position="10"/>
    </location>
    <ligand>
        <name>3-dehydroquinate</name>
        <dbReference type="ChEBI" id="CHEBI:32364"/>
    </ligand>
</feature>
<evidence type="ECO:0000313" key="6">
    <source>
        <dbReference type="Proteomes" id="UP000294299"/>
    </source>
</evidence>
<protein>
    <recommendedName>
        <fullName evidence="4">3-dehydroquinate dehydratase</fullName>
        <shortName evidence="4">3-dehydroquinase</shortName>
        <ecNumber evidence="4">4.2.1.10</ecNumber>
    </recommendedName>
    <alternativeName>
        <fullName evidence="4">Type I DHQase</fullName>
    </alternativeName>
    <alternativeName>
        <fullName evidence="4">Type I dehydroquinase</fullName>
        <shortName evidence="4">DHQ1</shortName>
    </alternativeName>
</protein>
<proteinExistence type="inferred from homology"/>
<dbReference type="KEGG" id="nfn:NFRAN_0123"/>
<accession>A0A484I829</accession>
<dbReference type="OrthoDB" id="34329at2157"/>
<dbReference type="UniPathway" id="UPA00053">
    <property type="reaction ID" value="UER00086"/>
</dbReference>
<comment type="caution">
    <text evidence="4">Lacks conserved residue(s) required for the propagation of feature annotation.</text>
</comment>
<comment type="pathway">
    <text evidence="4">Metabolic intermediate biosynthesis; chorismate biosynthesis; chorismate from D-erythrose 4-phosphate and phosphoenolpyruvate: step 3/7.</text>
</comment>
<evidence type="ECO:0000256" key="4">
    <source>
        <dbReference type="HAMAP-Rule" id="MF_00214"/>
    </source>
</evidence>
<reference evidence="5 6" key="1">
    <citation type="submission" date="2019-02" db="EMBL/GenBank/DDBJ databases">
        <authorList>
            <person name="Lehtovirta-Morley E L."/>
        </authorList>
    </citation>
    <scope>NUCLEOTIDE SEQUENCE [LARGE SCALE GENOMIC DNA]</scope>
    <source>
        <strain evidence="5">NFRAN1</strain>
    </source>
</reference>
<dbReference type="InterPro" id="IPR001381">
    <property type="entry name" value="DHquinase_I"/>
</dbReference>
<dbReference type="PANTHER" id="PTHR43699:SF1">
    <property type="entry name" value="3-DEHYDROQUINATE DEHYDRATASE"/>
    <property type="match status" value="1"/>
</dbReference>
<evidence type="ECO:0000256" key="1">
    <source>
        <dbReference type="ARBA" id="ARBA00001864"/>
    </source>
</evidence>
<keyword evidence="3 4" id="KW-0704">Schiff base</keyword>
<evidence type="ECO:0000256" key="2">
    <source>
        <dbReference type="ARBA" id="ARBA00023239"/>
    </source>
</evidence>
<dbReference type="AlphaFoldDB" id="A0A484I829"/>
<dbReference type="RefSeq" id="WP_134482581.1">
    <property type="nucleotide sequence ID" value="NZ_LR216287.1"/>
</dbReference>
<dbReference type="EMBL" id="LR216287">
    <property type="protein sequence ID" value="VFJ12444.1"/>
    <property type="molecule type" value="Genomic_DNA"/>
</dbReference>
<dbReference type="Pfam" id="PF01487">
    <property type="entry name" value="DHquinase_I"/>
    <property type="match status" value="1"/>
</dbReference>
<dbReference type="CDD" id="cd00502">
    <property type="entry name" value="DHQase_I"/>
    <property type="match status" value="1"/>
</dbReference>
<feature type="binding site" evidence="4">
    <location>
        <begin position="43"/>
        <end position="45"/>
    </location>
    <ligand>
        <name>3-dehydroquinate</name>
        <dbReference type="ChEBI" id="CHEBI:32364"/>
    </ligand>
</feature>
<keyword evidence="2 4" id="KW-0456">Lyase</keyword>
<name>A0A484I829_9ARCH</name>
<comment type="subunit">
    <text evidence="4">Homodimer.</text>
</comment>
<feature type="binding site" evidence="4">
    <location>
        <position position="199"/>
    </location>
    <ligand>
        <name>3-dehydroquinate</name>
        <dbReference type="ChEBI" id="CHEBI:32364"/>
    </ligand>
</feature>
<dbReference type="GO" id="GO:0009423">
    <property type="term" value="P:chorismate biosynthetic process"/>
    <property type="evidence" value="ECO:0007669"/>
    <property type="project" value="UniProtKB-UniRule"/>
</dbReference>
<comment type="similarity">
    <text evidence="4">Belongs to the type-I 3-dehydroquinase family.</text>
</comment>
<feature type="active site" description="Schiff-base intermediate with substrate" evidence="4">
    <location>
        <position position="159"/>
    </location>
</feature>
<dbReference type="GO" id="GO:0003855">
    <property type="term" value="F:3-dehydroquinate dehydratase activity"/>
    <property type="evidence" value="ECO:0007669"/>
    <property type="project" value="UniProtKB-UniRule"/>
</dbReference>
<feature type="binding site" evidence="4">
    <location>
        <position position="74"/>
    </location>
    <ligand>
        <name>3-dehydroquinate</name>
        <dbReference type="ChEBI" id="CHEBI:32364"/>
    </ligand>
</feature>